<dbReference type="Pfam" id="PF04069">
    <property type="entry name" value="OpuAC"/>
    <property type="match status" value="1"/>
</dbReference>
<dbReference type="GO" id="GO:0043190">
    <property type="term" value="C:ATP-binding cassette (ABC) transporter complex"/>
    <property type="evidence" value="ECO:0007669"/>
    <property type="project" value="InterPro"/>
</dbReference>
<dbReference type="Proteomes" id="UP000019141">
    <property type="component" value="Unassembled WGS sequence"/>
</dbReference>
<dbReference type="GO" id="GO:0022857">
    <property type="term" value="F:transmembrane transporter activity"/>
    <property type="evidence" value="ECO:0007669"/>
    <property type="project" value="InterPro"/>
</dbReference>
<dbReference type="Gene3D" id="3.40.190.120">
    <property type="entry name" value="Osmoprotection protein (prox), domain 2"/>
    <property type="match status" value="1"/>
</dbReference>
<feature type="chain" id="PRO_5004845922" description="ABC-type glycine betaine transport system substrate-binding domain-containing protein" evidence="2">
    <location>
        <begin position="22"/>
        <end position="569"/>
    </location>
</feature>
<keyword evidence="5" id="KW-1185">Reference proteome</keyword>
<dbReference type="SUPFAM" id="SSF53850">
    <property type="entry name" value="Periplasmic binding protein-like II"/>
    <property type="match status" value="2"/>
</dbReference>
<feature type="signal peptide" evidence="2">
    <location>
        <begin position="1"/>
        <end position="21"/>
    </location>
</feature>
<evidence type="ECO:0000313" key="4">
    <source>
        <dbReference type="EMBL" id="ETW98293.1"/>
    </source>
</evidence>
<proteinExistence type="predicted"/>
<dbReference type="EMBL" id="AZHW01000566">
    <property type="protein sequence ID" value="ETW98293.1"/>
    <property type="molecule type" value="Genomic_DNA"/>
</dbReference>
<evidence type="ECO:0000256" key="1">
    <source>
        <dbReference type="SAM" id="MobiDB-lite"/>
    </source>
</evidence>
<evidence type="ECO:0000256" key="2">
    <source>
        <dbReference type="SAM" id="SignalP"/>
    </source>
</evidence>
<gene>
    <name evidence="4" type="ORF">ETSY1_19330</name>
</gene>
<dbReference type="AlphaFoldDB" id="W4LJP3"/>
<comment type="caution">
    <text evidence="4">The sequence shown here is derived from an EMBL/GenBank/DDBJ whole genome shotgun (WGS) entry which is preliminary data.</text>
</comment>
<dbReference type="InterPro" id="IPR007210">
    <property type="entry name" value="ABC_Gly_betaine_transp_sub-bd"/>
</dbReference>
<dbReference type="PROSITE" id="PS51257">
    <property type="entry name" value="PROKAR_LIPOPROTEIN"/>
    <property type="match status" value="1"/>
</dbReference>
<keyword evidence="2" id="KW-0732">Signal</keyword>
<dbReference type="HOGENOM" id="CLU_478743_0_0_7"/>
<organism evidence="4 5">
    <name type="scientific">Entotheonella factor</name>
    <dbReference type="NCBI Taxonomy" id="1429438"/>
    <lineage>
        <taxon>Bacteria</taxon>
        <taxon>Pseudomonadati</taxon>
        <taxon>Nitrospinota/Tectimicrobiota group</taxon>
        <taxon>Candidatus Tectimicrobiota</taxon>
        <taxon>Candidatus Entotheonellia</taxon>
        <taxon>Candidatus Entotheonellales</taxon>
        <taxon>Candidatus Entotheonellaceae</taxon>
        <taxon>Candidatus Entotheonella</taxon>
    </lineage>
</organism>
<reference evidence="4 5" key="1">
    <citation type="journal article" date="2014" name="Nature">
        <title>An environmental bacterial taxon with a large and distinct metabolic repertoire.</title>
        <authorList>
            <person name="Wilson M.C."/>
            <person name="Mori T."/>
            <person name="Ruckert C."/>
            <person name="Uria A.R."/>
            <person name="Helf M.J."/>
            <person name="Takada K."/>
            <person name="Gernert C."/>
            <person name="Steffens U.A."/>
            <person name="Heycke N."/>
            <person name="Schmitt S."/>
            <person name="Rinke C."/>
            <person name="Helfrich E.J."/>
            <person name="Brachmann A.O."/>
            <person name="Gurgui C."/>
            <person name="Wakimoto T."/>
            <person name="Kracht M."/>
            <person name="Crusemann M."/>
            <person name="Hentschel U."/>
            <person name="Abe I."/>
            <person name="Matsunaga S."/>
            <person name="Kalinowski J."/>
            <person name="Takeyama H."/>
            <person name="Piel J."/>
        </authorList>
    </citation>
    <scope>NUCLEOTIDE SEQUENCE [LARGE SCALE GENOMIC DNA]</scope>
    <source>
        <strain evidence="5">TSY1</strain>
    </source>
</reference>
<accession>W4LJP3</accession>
<name>W4LJP3_ENTF1</name>
<sequence>MRRLAVLALLGLLLGSCASQRARVRIGVKPVAGQAIVVHMLKRMIEDHTQLRPTIVACADTYDCLQALAQKRLDLLVNHDVNGRFSAASAASDTDPLPPQLDLTWLDPFRFESGYLLVMPADRAVTLGITSIADLTKLQDGIRMAIPADYLRQARIGPYDLLRRYGLRLRGDLRIISEPEKRLSALFSGKVDVSVVRSDDGLIGAVPTIVLEDPLTFLPPSPAAVVARSTFLQAHPALPDLLRPLQKHLDQETVRQLSYQVQVEGWTPEIVAYRFLRKAELVSDRPTALSRQPEILIAVDTRDHFGVFAPLAVRAVREVYRGQPARLAVTGTLVRDVVYGRARLALMGAERFFQAGGASRFGVREERVEVVGVVGKRFLHIVRRREDPTPPALAGRLGLPPRGSGSAKVAVALLESLNEEPSEFDDIHQLLDRVVDGQLDAALFFLAPGVNDIAKRLADDQLEIRSLPRISATLPTFVQPVRIPQATYASQVEPIDTVAIQVVIAGPAPQSGKTLRSGGPAGALPSQSPPVTVEQAQKLAGFFSSAEASDPSLPSIWMRELQGVPYGGS</sequence>
<dbReference type="Gene3D" id="3.40.190.10">
    <property type="entry name" value="Periplasmic binding protein-like II"/>
    <property type="match status" value="2"/>
</dbReference>
<feature type="domain" description="ABC-type glycine betaine transport system substrate-binding" evidence="3">
    <location>
        <begin position="23"/>
        <end position="278"/>
    </location>
</feature>
<evidence type="ECO:0000313" key="5">
    <source>
        <dbReference type="Proteomes" id="UP000019141"/>
    </source>
</evidence>
<feature type="region of interest" description="Disordered" evidence="1">
    <location>
        <begin position="511"/>
        <end position="530"/>
    </location>
</feature>
<evidence type="ECO:0000259" key="3">
    <source>
        <dbReference type="Pfam" id="PF04069"/>
    </source>
</evidence>
<protein>
    <recommendedName>
        <fullName evidence="3">ABC-type glycine betaine transport system substrate-binding domain-containing protein</fullName>
    </recommendedName>
</protein>